<keyword evidence="1" id="KW-0175">Coiled coil</keyword>
<accession>A0A9X1D8L0</accession>
<name>A0A9X1D8L0_9SPHN</name>
<comment type="caution">
    <text evidence="4">The sequence shown here is derived from an EMBL/GenBank/DDBJ whole genome shotgun (WGS) entry which is preliminary data.</text>
</comment>
<feature type="compositionally biased region" description="Low complexity" evidence="2">
    <location>
        <begin position="35"/>
        <end position="57"/>
    </location>
</feature>
<dbReference type="EMBL" id="JAHGAW010000001">
    <property type="protein sequence ID" value="MBT2185764.1"/>
    <property type="molecule type" value="Genomic_DNA"/>
</dbReference>
<proteinExistence type="predicted"/>
<dbReference type="Proteomes" id="UP001138757">
    <property type="component" value="Unassembled WGS sequence"/>
</dbReference>
<feature type="coiled-coil region" evidence="1">
    <location>
        <begin position="314"/>
        <end position="341"/>
    </location>
</feature>
<organism evidence="4 5">
    <name type="scientific">Sphingobium nicotianae</name>
    <dbReference type="NCBI Taxonomy" id="2782607"/>
    <lineage>
        <taxon>Bacteria</taxon>
        <taxon>Pseudomonadati</taxon>
        <taxon>Pseudomonadota</taxon>
        <taxon>Alphaproteobacteria</taxon>
        <taxon>Sphingomonadales</taxon>
        <taxon>Sphingomonadaceae</taxon>
        <taxon>Sphingobium</taxon>
    </lineage>
</organism>
<evidence type="ECO:0000256" key="2">
    <source>
        <dbReference type="SAM" id="MobiDB-lite"/>
    </source>
</evidence>
<reference evidence="4" key="1">
    <citation type="submission" date="2021-05" db="EMBL/GenBank/DDBJ databases">
        <title>Genome of Sphingobium sp. strain.</title>
        <authorList>
            <person name="Fan R."/>
        </authorList>
    </citation>
    <scope>NUCLEOTIDE SEQUENCE</scope>
    <source>
        <strain evidence="4">H33</strain>
    </source>
</reference>
<evidence type="ECO:0000313" key="5">
    <source>
        <dbReference type="Proteomes" id="UP001138757"/>
    </source>
</evidence>
<dbReference type="AlphaFoldDB" id="A0A9X1D8L0"/>
<protein>
    <recommendedName>
        <fullName evidence="6">ATPase</fullName>
    </recommendedName>
</protein>
<gene>
    <name evidence="4" type="ORF">KK488_02260</name>
</gene>
<feature type="transmembrane region" description="Helical" evidence="3">
    <location>
        <begin position="80"/>
        <end position="101"/>
    </location>
</feature>
<sequence>MSQDWLSRLRDSDSGWDQPAFPDRFGDRKEKRAKATVAPAQATTTQPVEPQTAQTETHPITYDYDDAPETENGLPRGVRIIAMLLLGALALGWVGIVIASGLRPDLAERSATFINLIAVLSGPLVLIGGVAYALLRRRETDPGAIRAADTLHLADQAAQAAARLSEAHAQVMTHTRDFTTVADQSASAILGALQTMSTQTGQLEQSTTISIATLTALGERIATMTDALPRLEDRLATLGETLARVGGDLGQRHDQLDQQLQSTALIAEEARLQLVDAGSALAEQLGGLRDGARDAGDELASLSELSSARLDLTLDRVKQILDATEQRMEAQNAALVALVEKSRKGIETASGHSLDRFAEHCRKIEAILGALDARIEGHAEKSNAWLEGTARGVTALAGEFNALEQSAIARTETLSATMMQLSGDTRKLVEAIESGHAGSDQLINRAEALLVALDSGVRELDESMPAAIGRVEVQIDAMHERIVSANPVVEAVEAVAKGVVSQLQESDHLARAHVAALTEAMQRSQGALAAQKQQIDALAAAVDEASAGMARLGESVGPQMVEALVRVRETADAAAAKARAAMTAAIPDAAAQLGAASSRAVEQAVSGAVSDQLERLSLVADDAVKAAHRATDKLTRQMLSLTDASKELERILAGNAERIASQDRDLMAHRSAKLIASLNERAIDVNKWLDKEVSEPEWTAYLKGDQGLFARRATRLVSGSDAKNVHALYNEDPDFREHVNRYVHDFESLLRAVMASKDGSALALTMVSSDIGKLYVALAQAIERLRSH</sequence>
<dbReference type="RefSeq" id="WP_214621489.1">
    <property type="nucleotide sequence ID" value="NZ_JAHGAW010000001.1"/>
</dbReference>
<keyword evidence="3" id="KW-0472">Membrane</keyword>
<evidence type="ECO:0000256" key="3">
    <source>
        <dbReference type="SAM" id="Phobius"/>
    </source>
</evidence>
<keyword evidence="5" id="KW-1185">Reference proteome</keyword>
<feature type="region of interest" description="Disordered" evidence="2">
    <location>
        <begin position="1"/>
        <end position="68"/>
    </location>
</feature>
<keyword evidence="3" id="KW-1133">Transmembrane helix</keyword>
<keyword evidence="3" id="KW-0812">Transmembrane</keyword>
<evidence type="ECO:0000313" key="4">
    <source>
        <dbReference type="EMBL" id="MBT2185764.1"/>
    </source>
</evidence>
<feature type="transmembrane region" description="Helical" evidence="3">
    <location>
        <begin position="113"/>
        <end position="135"/>
    </location>
</feature>
<evidence type="ECO:0008006" key="6">
    <source>
        <dbReference type="Google" id="ProtNLM"/>
    </source>
</evidence>
<evidence type="ECO:0000256" key="1">
    <source>
        <dbReference type="SAM" id="Coils"/>
    </source>
</evidence>